<dbReference type="InterPro" id="IPR007372">
    <property type="entry name" value="Lipid/polyisoprenoid-bd_YceI"/>
</dbReference>
<sequence>MKKAINLFLLLTLSIVSYAQTTWTIDPSHSKVNFSVSHLVISEVDGDFKTFDGAIKTTKDDFSGASISFTIEVSSINTGNESRDKHLQSEDFFHASKYPQMTFESTSFKKKSAGKYELKGKLTMRGVTKTVTFDVKHGGIAVDGYGNTRAGFIAKTTINRIDYGVAWNAKTEQGGWTVGEAVEIVLKSEFIKQK</sequence>
<name>A0A915YHD5_9BACT</name>
<accession>A0A915YHD5</accession>
<protein>
    <submittedName>
        <fullName evidence="3">YceI family protein</fullName>
    </submittedName>
</protein>
<evidence type="ECO:0000313" key="3">
    <source>
        <dbReference type="EMBL" id="BDS13198.1"/>
    </source>
</evidence>
<dbReference type="SMART" id="SM00867">
    <property type="entry name" value="YceI"/>
    <property type="match status" value="1"/>
</dbReference>
<dbReference type="InterPro" id="IPR036761">
    <property type="entry name" value="TTHA0802/YceI-like_sf"/>
</dbReference>
<dbReference type="Pfam" id="PF04264">
    <property type="entry name" value="YceI"/>
    <property type="match status" value="1"/>
</dbReference>
<organism evidence="3 4">
    <name type="scientific">Aureispira anguillae</name>
    <dbReference type="NCBI Taxonomy" id="2864201"/>
    <lineage>
        <taxon>Bacteria</taxon>
        <taxon>Pseudomonadati</taxon>
        <taxon>Bacteroidota</taxon>
        <taxon>Saprospiria</taxon>
        <taxon>Saprospirales</taxon>
        <taxon>Saprospiraceae</taxon>
        <taxon>Aureispira</taxon>
    </lineage>
</organism>
<proteinExistence type="predicted"/>
<evidence type="ECO:0000259" key="2">
    <source>
        <dbReference type="SMART" id="SM00867"/>
    </source>
</evidence>
<evidence type="ECO:0000313" key="4">
    <source>
        <dbReference type="Proteomes" id="UP001060919"/>
    </source>
</evidence>
<dbReference type="Proteomes" id="UP001060919">
    <property type="component" value="Chromosome"/>
</dbReference>
<gene>
    <name evidence="3" type="ORF">AsAng_0039270</name>
</gene>
<dbReference type="AlphaFoldDB" id="A0A915YHD5"/>
<dbReference type="RefSeq" id="WP_264788491.1">
    <property type="nucleotide sequence ID" value="NZ_AP026867.1"/>
</dbReference>
<feature type="signal peptide" evidence="1">
    <location>
        <begin position="1"/>
        <end position="19"/>
    </location>
</feature>
<keyword evidence="1" id="KW-0732">Signal</keyword>
<feature type="domain" description="Lipid/polyisoprenoid-binding YceI-like" evidence="2">
    <location>
        <begin position="22"/>
        <end position="191"/>
    </location>
</feature>
<dbReference type="KEGG" id="aup:AsAng_0039270"/>
<evidence type="ECO:0000256" key="1">
    <source>
        <dbReference type="SAM" id="SignalP"/>
    </source>
</evidence>
<dbReference type="SUPFAM" id="SSF101874">
    <property type="entry name" value="YceI-like"/>
    <property type="match status" value="1"/>
</dbReference>
<dbReference type="PANTHER" id="PTHR34406:SF1">
    <property type="entry name" value="PROTEIN YCEI"/>
    <property type="match status" value="1"/>
</dbReference>
<keyword evidence="4" id="KW-1185">Reference proteome</keyword>
<dbReference type="Gene3D" id="2.40.128.110">
    <property type="entry name" value="Lipid/polyisoprenoid-binding, YceI-like"/>
    <property type="match status" value="1"/>
</dbReference>
<dbReference type="PANTHER" id="PTHR34406">
    <property type="entry name" value="PROTEIN YCEI"/>
    <property type="match status" value="1"/>
</dbReference>
<dbReference type="EMBL" id="AP026867">
    <property type="protein sequence ID" value="BDS13198.1"/>
    <property type="molecule type" value="Genomic_DNA"/>
</dbReference>
<feature type="chain" id="PRO_5037272322" evidence="1">
    <location>
        <begin position="20"/>
        <end position="194"/>
    </location>
</feature>
<reference evidence="3" key="1">
    <citation type="submission" date="2022-09" db="EMBL/GenBank/DDBJ databases">
        <title>Aureispira anguillicida sp. nov., isolated from Leptocephalus of Japanese eel Anguilla japonica.</title>
        <authorList>
            <person name="Yuasa K."/>
            <person name="Mekata T."/>
            <person name="Ikunari K."/>
        </authorList>
    </citation>
    <scope>NUCLEOTIDE SEQUENCE</scope>
    <source>
        <strain evidence="3">EL160426</strain>
    </source>
</reference>